<organism evidence="1 2">
    <name type="scientific">Penicillium canariense</name>
    <dbReference type="NCBI Taxonomy" id="189055"/>
    <lineage>
        <taxon>Eukaryota</taxon>
        <taxon>Fungi</taxon>
        <taxon>Dikarya</taxon>
        <taxon>Ascomycota</taxon>
        <taxon>Pezizomycotina</taxon>
        <taxon>Eurotiomycetes</taxon>
        <taxon>Eurotiomycetidae</taxon>
        <taxon>Eurotiales</taxon>
        <taxon>Aspergillaceae</taxon>
        <taxon>Penicillium</taxon>
    </lineage>
</organism>
<dbReference type="GeneID" id="81429556"/>
<name>A0A9W9HTG1_9EURO</name>
<dbReference type="EMBL" id="JAPQKN010000006">
    <property type="protein sequence ID" value="KAJ5157156.1"/>
    <property type="molecule type" value="Genomic_DNA"/>
</dbReference>
<dbReference type="AlphaFoldDB" id="A0A9W9HTG1"/>
<accession>A0A9W9HTG1</accession>
<reference evidence="1" key="2">
    <citation type="journal article" date="2023" name="IMA Fungus">
        <title>Comparative genomic study of the Penicillium genus elucidates a diverse pangenome and 15 lateral gene transfer events.</title>
        <authorList>
            <person name="Petersen C."/>
            <person name="Sorensen T."/>
            <person name="Nielsen M.R."/>
            <person name="Sondergaard T.E."/>
            <person name="Sorensen J.L."/>
            <person name="Fitzpatrick D.A."/>
            <person name="Frisvad J.C."/>
            <person name="Nielsen K.L."/>
        </authorList>
    </citation>
    <scope>NUCLEOTIDE SEQUENCE</scope>
    <source>
        <strain evidence="1">IBT 26290</strain>
    </source>
</reference>
<proteinExistence type="predicted"/>
<keyword evidence="2" id="KW-1185">Reference proteome</keyword>
<dbReference type="RefSeq" id="XP_056540145.1">
    <property type="nucleotide sequence ID" value="XM_056690380.1"/>
</dbReference>
<reference evidence="1" key="1">
    <citation type="submission" date="2022-11" db="EMBL/GenBank/DDBJ databases">
        <authorList>
            <person name="Petersen C."/>
        </authorList>
    </citation>
    <scope>NUCLEOTIDE SEQUENCE</scope>
    <source>
        <strain evidence="1">IBT 26290</strain>
    </source>
</reference>
<evidence type="ECO:0000313" key="1">
    <source>
        <dbReference type="EMBL" id="KAJ5157156.1"/>
    </source>
</evidence>
<dbReference type="Proteomes" id="UP001149163">
    <property type="component" value="Unassembled WGS sequence"/>
</dbReference>
<gene>
    <name evidence="1" type="ORF">N7482_008256</name>
</gene>
<evidence type="ECO:0000313" key="2">
    <source>
        <dbReference type="Proteomes" id="UP001149163"/>
    </source>
</evidence>
<comment type="caution">
    <text evidence="1">The sequence shown here is derived from an EMBL/GenBank/DDBJ whole genome shotgun (WGS) entry which is preliminary data.</text>
</comment>
<sequence length="64" mass="6984">MLEKVALVARVSPPPAWPGRLCFRRGLATAAKSPDRQKLPLAGVRVLDMSRILAGVGVIYSWQL</sequence>
<protein>
    <submittedName>
        <fullName evidence="1">Uncharacterized protein</fullName>
    </submittedName>
</protein>